<dbReference type="AlphaFoldDB" id="A0A094YRE3"/>
<proteinExistence type="predicted"/>
<dbReference type="PATRIC" id="fig|104102.7.peg.1373"/>
<dbReference type="Gene3D" id="3.40.50.150">
    <property type="entry name" value="Vaccinia Virus protein VP39"/>
    <property type="match status" value="1"/>
</dbReference>
<dbReference type="SUPFAM" id="SSF53335">
    <property type="entry name" value="S-adenosyl-L-methionine-dependent methyltransferases"/>
    <property type="match status" value="1"/>
</dbReference>
<reference evidence="1 2" key="1">
    <citation type="submission" date="2014-06" db="EMBL/GenBank/DDBJ databases">
        <title>Functional and comparative genomic analyses of the Drosophila gut microbiota identify candidate symbiosis factors.</title>
        <authorList>
            <person name="Newell P.D."/>
            <person name="Chaston J.M."/>
            <person name="Douglas A.E."/>
        </authorList>
    </citation>
    <scope>NUCLEOTIDE SEQUENCE [LARGE SCALE GENOMIC DNA]</scope>
    <source>
        <strain evidence="1 2">DmCS_006</strain>
    </source>
</reference>
<dbReference type="STRING" id="104102.AtDm6_1383"/>
<gene>
    <name evidence="1" type="ORF">AtDm6_1383</name>
</gene>
<dbReference type="Proteomes" id="UP000029448">
    <property type="component" value="Unassembled WGS sequence"/>
</dbReference>
<dbReference type="EMBL" id="JOKM01000053">
    <property type="protein sequence ID" value="KGB23972.1"/>
    <property type="molecule type" value="Genomic_DNA"/>
</dbReference>
<sequence length="229" mass="25804">MPGMTPAVPLPEFLLRNARIVPNRDDILPLLPRNAVVAEVGVMTGDFSKKILDVCQPSKFYALDLFTIHELPIVWGQPTTDMFANKTHLDFYQKRFAGQIAKGQMEVLAGDSAAMLESLPDNSLDVVYLDADHTYPAVARELEICSRKLKPHTGLIVLNDYIMADGGGPYGVIQAAHEFMLKYGWEMLVFALQEYMYCDIVIRKLPASRPRRLMQRLALQLGYTKLGRF</sequence>
<dbReference type="Pfam" id="PF13578">
    <property type="entry name" value="Methyltransf_24"/>
    <property type="match status" value="1"/>
</dbReference>
<organism evidence="1 2">
    <name type="scientific">Acetobacter tropicalis</name>
    <dbReference type="NCBI Taxonomy" id="104102"/>
    <lineage>
        <taxon>Bacteria</taxon>
        <taxon>Pseudomonadati</taxon>
        <taxon>Pseudomonadota</taxon>
        <taxon>Alphaproteobacteria</taxon>
        <taxon>Acetobacterales</taxon>
        <taxon>Acetobacteraceae</taxon>
        <taxon>Acetobacter</taxon>
    </lineage>
</organism>
<accession>A0A094YRE3</accession>
<comment type="caution">
    <text evidence="1">The sequence shown here is derived from an EMBL/GenBank/DDBJ whole genome shotgun (WGS) entry which is preliminary data.</text>
</comment>
<name>A0A094YRE3_9PROT</name>
<evidence type="ECO:0008006" key="3">
    <source>
        <dbReference type="Google" id="ProtNLM"/>
    </source>
</evidence>
<evidence type="ECO:0000313" key="1">
    <source>
        <dbReference type="EMBL" id="KGB23972.1"/>
    </source>
</evidence>
<dbReference type="InterPro" id="IPR029063">
    <property type="entry name" value="SAM-dependent_MTases_sf"/>
</dbReference>
<protein>
    <recommendedName>
        <fullName evidence="3">Class I SAM-dependent methyltransferase</fullName>
    </recommendedName>
</protein>
<dbReference type="RefSeq" id="WP_035379335.1">
    <property type="nucleotide sequence ID" value="NZ_JACAOJ010000027.1"/>
</dbReference>
<keyword evidence="2" id="KW-1185">Reference proteome</keyword>
<evidence type="ECO:0000313" key="2">
    <source>
        <dbReference type="Proteomes" id="UP000029448"/>
    </source>
</evidence>